<dbReference type="InterPro" id="IPR007544">
    <property type="entry name" value="ENCAP"/>
</dbReference>
<dbReference type="NCBIfam" id="NF041155">
    <property type="entry name" value="encap_f1"/>
    <property type="match status" value="1"/>
</dbReference>
<dbReference type="KEGG" id="cmiu:B1H56_08880"/>
<keyword evidence="6" id="KW-1185">Reference proteome</keyword>
<dbReference type="Gene3D" id="3.30.2320.10">
    <property type="entry name" value="hypothetical protein PF0899 domain"/>
    <property type="match status" value="1"/>
</dbReference>
<protein>
    <recommendedName>
        <fullName evidence="4">Type 1 encapsulin shell protein</fullName>
    </recommendedName>
</protein>
<evidence type="ECO:0000313" key="5">
    <source>
        <dbReference type="EMBL" id="KXK65256.1"/>
    </source>
</evidence>
<dbReference type="AlphaFoldDB" id="A0A136Q3Z7"/>
<dbReference type="PATRIC" id="fig|626937.4.peg.1823"/>
<evidence type="ECO:0000256" key="1">
    <source>
        <dbReference type="ARBA" id="ARBA00033738"/>
    </source>
</evidence>
<evidence type="ECO:0000313" key="6">
    <source>
        <dbReference type="Proteomes" id="UP000070366"/>
    </source>
</evidence>
<dbReference type="PANTHER" id="PTHR37165:SF1">
    <property type="entry name" value="TYPE 1 ENCAPSULIN SHELL PROTEIN"/>
    <property type="match status" value="1"/>
</dbReference>
<gene>
    <name evidence="5" type="ORF">HMPREF3293_01845</name>
</gene>
<dbReference type="EMBL" id="LSZW01000062">
    <property type="protein sequence ID" value="KXK65256.1"/>
    <property type="molecule type" value="Genomic_DNA"/>
</dbReference>
<accession>A0A136Q3Z7</accession>
<name>A0A136Q3Z7_9FIRM</name>
<dbReference type="Pfam" id="PF04454">
    <property type="entry name" value="Linocin_M18"/>
    <property type="match status" value="1"/>
</dbReference>
<dbReference type="GO" id="GO:0140737">
    <property type="term" value="C:encapsulin nanocompartment"/>
    <property type="evidence" value="ECO:0007669"/>
    <property type="project" value="UniProtKB-SubCell"/>
</dbReference>
<comment type="caution">
    <text evidence="5">The sequence shown here is derived from an EMBL/GenBank/DDBJ whole genome shotgun (WGS) entry which is preliminary data.</text>
</comment>
<comment type="subcellular location">
    <subcellularLocation>
        <location evidence="1">Encapsulin nanocompartment</location>
    </subcellularLocation>
</comment>
<dbReference type="Proteomes" id="UP000070366">
    <property type="component" value="Unassembled WGS sequence"/>
</dbReference>
<dbReference type="PANTHER" id="PTHR37165">
    <property type="entry name" value="PEPTIDASE U56 FAMILY"/>
    <property type="match status" value="1"/>
</dbReference>
<dbReference type="PIRSF" id="PIRSF019254">
    <property type="entry name" value="CFP29"/>
    <property type="match status" value="1"/>
</dbReference>
<organism evidence="5 6">
    <name type="scientific">Christensenella minuta</name>
    <dbReference type="NCBI Taxonomy" id="626937"/>
    <lineage>
        <taxon>Bacteria</taxon>
        <taxon>Bacillati</taxon>
        <taxon>Bacillota</taxon>
        <taxon>Clostridia</taxon>
        <taxon>Christensenellales</taxon>
        <taxon>Christensenellaceae</taxon>
        <taxon>Christensenella</taxon>
    </lineage>
</organism>
<proteinExistence type="inferred from homology"/>
<comment type="similarity">
    <text evidence="2">Belongs to the encapsulin family. Family 1 subfamily.</text>
</comment>
<evidence type="ECO:0000256" key="3">
    <source>
        <dbReference type="ARBA" id="ARBA00033787"/>
    </source>
</evidence>
<dbReference type="OrthoDB" id="2922at2"/>
<dbReference type="STRING" id="626937.HMPREF3293_01845"/>
<evidence type="ECO:0000256" key="2">
    <source>
        <dbReference type="ARBA" id="ARBA00033743"/>
    </source>
</evidence>
<dbReference type="Gene3D" id="3.30.2400.30">
    <property type="match status" value="1"/>
</dbReference>
<dbReference type="InterPro" id="IPR051429">
    <property type="entry name" value="Encapsulin_nc"/>
</dbReference>
<reference evidence="6" key="1">
    <citation type="submission" date="2016-02" db="EMBL/GenBank/DDBJ databases">
        <authorList>
            <person name="Mitreva M."/>
            <person name="Pepin K.H."/>
            <person name="Mihindukulasuriya K.A."/>
            <person name="Fulton R."/>
            <person name="Fronick C."/>
            <person name="O'Laughlin M."/>
            <person name="Miner T."/>
            <person name="Herter B."/>
            <person name="Rosa B.A."/>
            <person name="Cordes M."/>
            <person name="Tomlinson C."/>
            <person name="Wollam A."/>
            <person name="Palsikar V.B."/>
            <person name="Mardis E.R."/>
            <person name="Wilson R.K."/>
        </authorList>
    </citation>
    <scope>NUCLEOTIDE SEQUENCE [LARGE SCALE GENOMIC DNA]</scope>
    <source>
        <strain evidence="6">DSM 22607</strain>
    </source>
</reference>
<evidence type="ECO:0000256" key="4">
    <source>
        <dbReference type="ARBA" id="ARBA00050023"/>
    </source>
</evidence>
<dbReference type="RefSeq" id="WP_066522483.1">
    <property type="nucleotide sequence ID" value="NZ_CABMOF010000008.1"/>
</dbReference>
<keyword evidence="3" id="KW-1284">Encapsulin nanocompartment</keyword>
<sequence>MDYLSRESAPFDEALWDKIDGAVVESARRNLVGRRFLTVFGPLGAGAQSITVDSKKKEEVFEDGIVRTEGRQYAEIPQVYDDFILLWRDIEASGKEGYPVDVSSAMTAAESVARREDKLIFFGSQTLGLTGLINAPHANKIKRGDWAAGENAFADIAKGLTMLNDKGFIGRYALVLSPDLYLDLQRIQPGTGLMEIDRVSTMVEGRVFRAPVLGIKKAVLVCCEPQYMDLVIGQDIQTAYLELVDLNHHMRVLETALPRLKEQEAVVVFE</sequence>